<protein>
    <recommendedName>
        <fullName evidence="3">GB1/RHD3-type G domain-containing protein</fullName>
    </recommendedName>
</protein>
<dbReference type="GO" id="GO:0003924">
    <property type="term" value="F:GTPase activity"/>
    <property type="evidence" value="ECO:0007669"/>
    <property type="project" value="TreeGrafter"/>
</dbReference>
<name>A0A8J5FJH2_ZINOF</name>
<evidence type="ECO:0000313" key="2">
    <source>
        <dbReference type="Proteomes" id="UP000734854"/>
    </source>
</evidence>
<comment type="caution">
    <text evidence="1">The sequence shown here is derived from an EMBL/GenBank/DDBJ whole genome shotgun (WGS) entry which is preliminary data.</text>
</comment>
<dbReference type="PANTHER" id="PTHR45923">
    <property type="entry name" value="PROTEIN SEY1"/>
    <property type="match status" value="1"/>
</dbReference>
<accession>A0A8J5FJH2</accession>
<dbReference type="Pfam" id="PF05879">
    <property type="entry name" value="RHD3_GTPase"/>
    <property type="match status" value="1"/>
</dbReference>
<dbReference type="InterPro" id="IPR008803">
    <property type="entry name" value="RHD3/Sey1"/>
</dbReference>
<dbReference type="Proteomes" id="UP000734854">
    <property type="component" value="Unassembled WGS sequence"/>
</dbReference>
<dbReference type="EMBL" id="JACMSC010000014">
    <property type="protein sequence ID" value="KAG6488668.1"/>
    <property type="molecule type" value="Genomic_DNA"/>
</dbReference>
<gene>
    <name evidence="1" type="ORF">ZIOFF_049917</name>
</gene>
<reference evidence="1 2" key="1">
    <citation type="submission" date="2020-08" db="EMBL/GenBank/DDBJ databases">
        <title>Plant Genome Project.</title>
        <authorList>
            <person name="Zhang R.-G."/>
        </authorList>
    </citation>
    <scope>NUCLEOTIDE SEQUENCE [LARGE SCALE GENOMIC DNA]</scope>
    <source>
        <tissue evidence="1">Rhizome</tissue>
    </source>
</reference>
<dbReference type="GO" id="GO:0016320">
    <property type="term" value="P:endoplasmic reticulum membrane fusion"/>
    <property type="evidence" value="ECO:0007669"/>
    <property type="project" value="TreeGrafter"/>
</dbReference>
<dbReference type="GO" id="GO:0005783">
    <property type="term" value="C:endoplasmic reticulum"/>
    <property type="evidence" value="ECO:0007669"/>
    <property type="project" value="TreeGrafter"/>
</dbReference>
<sequence length="226" mass="25559">MPLRRTPLHELLSGEEVEEGDEFVHQNTRQVSSYLLPHEDVVVEISEHELAIIVKEFGCLLAMVYLKLVSCILVCNERITKVRRDLGALCRLPQHLFHSWTFPCHRNQLPWCTVAGFLLVLCRLKYSCMIKEMANECCSIQPIDGDDVFNVTGLEHFMKSVKLAKHGLSYVVVSIMGPQSSDGTDGRERGEDDTAFEKQSALFALAISDIVLINMWRHDIGDAETV</sequence>
<dbReference type="AlphaFoldDB" id="A0A8J5FJH2"/>
<proteinExistence type="predicted"/>
<evidence type="ECO:0008006" key="3">
    <source>
        <dbReference type="Google" id="ProtNLM"/>
    </source>
</evidence>
<dbReference type="PANTHER" id="PTHR45923:SF2">
    <property type="entry name" value="PROTEIN SEY1"/>
    <property type="match status" value="1"/>
</dbReference>
<keyword evidence="2" id="KW-1185">Reference proteome</keyword>
<organism evidence="1 2">
    <name type="scientific">Zingiber officinale</name>
    <name type="common">Ginger</name>
    <name type="synonym">Amomum zingiber</name>
    <dbReference type="NCBI Taxonomy" id="94328"/>
    <lineage>
        <taxon>Eukaryota</taxon>
        <taxon>Viridiplantae</taxon>
        <taxon>Streptophyta</taxon>
        <taxon>Embryophyta</taxon>
        <taxon>Tracheophyta</taxon>
        <taxon>Spermatophyta</taxon>
        <taxon>Magnoliopsida</taxon>
        <taxon>Liliopsida</taxon>
        <taxon>Zingiberales</taxon>
        <taxon>Zingiberaceae</taxon>
        <taxon>Zingiber</taxon>
    </lineage>
</organism>
<evidence type="ECO:0000313" key="1">
    <source>
        <dbReference type="EMBL" id="KAG6488668.1"/>
    </source>
</evidence>